<dbReference type="Proteomes" id="UP001589575">
    <property type="component" value="Unassembled WGS sequence"/>
</dbReference>
<evidence type="ECO:0000313" key="2">
    <source>
        <dbReference type="EMBL" id="MFB9073181.1"/>
    </source>
</evidence>
<reference evidence="2 3" key="1">
    <citation type="submission" date="2024-09" db="EMBL/GenBank/DDBJ databases">
        <authorList>
            <person name="Sun Q."/>
            <person name="Mori K."/>
        </authorList>
    </citation>
    <scope>NUCLEOTIDE SEQUENCE [LARGE SCALE GENOMIC DNA]</scope>
    <source>
        <strain evidence="2 3">CCM 7609</strain>
    </source>
</reference>
<evidence type="ECO:0000256" key="1">
    <source>
        <dbReference type="SAM" id="MobiDB-lite"/>
    </source>
</evidence>
<dbReference type="EMBL" id="JBHMFI010000001">
    <property type="protein sequence ID" value="MFB9073181.1"/>
    <property type="molecule type" value="Genomic_DNA"/>
</dbReference>
<keyword evidence="3" id="KW-1185">Reference proteome</keyword>
<protein>
    <submittedName>
        <fullName evidence="2">Uncharacterized protein</fullName>
    </submittedName>
</protein>
<proteinExistence type="predicted"/>
<name>A0ABV5G2L7_9MICC</name>
<comment type="caution">
    <text evidence="2">The sequence shown here is derived from an EMBL/GenBank/DDBJ whole genome shotgun (WGS) entry which is preliminary data.</text>
</comment>
<organism evidence="2 3">
    <name type="scientific">Citricoccus parietis</name>
    <dbReference type="NCBI Taxonomy" id="592307"/>
    <lineage>
        <taxon>Bacteria</taxon>
        <taxon>Bacillati</taxon>
        <taxon>Actinomycetota</taxon>
        <taxon>Actinomycetes</taxon>
        <taxon>Micrococcales</taxon>
        <taxon>Micrococcaceae</taxon>
        <taxon>Citricoccus</taxon>
    </lineage>
</organism>
<sequence>MRSAAVPAPPVGSVPAIESTRGTAGRAELGENWVGQEEVTRTSLR</sequence>
<gene>
    <name evidence="2" type="ORF">ACFFX0_19050</name>
</gene>
<accession>A0ABV5G2L7</accession>
<feature type="region of interest" description="Disordered" evidence="1">
    <location>
        <begin position="1"/>
        <end position="45"/>
    </location>
</feature>
<evidence type="ECO:0000313" key="3">
    <source>
        <dbReference type="Proteomes" id="UP001589575"/>
    </source>
</evidence>